<sequence>MRTTTPLKVSPATARVSLWAFPPRKPERKPFCCFKCFCQALPQFTEVQPWLSLYQLLLPCKSPQSCTTFREVQGVAGGGCGGFGMEPLGTTSVLLLVCISCLLLSAFWKSQANKRRKMPPGPTPLPIIGNALQLKTNHLDLTLCKLSEKYGSVFTLHFGTKPVVVLHGYSAVKEALIDQAEDFAPRGRMPLVEKYFRGQGIIFSNGERWKQLRRFALTTLRNFGMGKKSIEERIREEAQYLLERLQGTKEQPFDPTFLLNCATSNIICSIVFGKHYDYDDKKFLAIMALMNDNFEILSSPWGQLANTFPSFMDWIPGPHHRVGTNLEKSKAFVMEEMEAHRQTLDPSSPRDFIDCFFIKMDQEKNNEPSEFTTESLLMSTIDLFGAGTETTSTTLRYGLLVLQKYPEIEEKVQEEIDRVVGRSRLPCMADRGQMPYTDAVIHEIQRFISLVPLSLPHSVAKDTLFRGYIIPKDTSVFPLLTSVLHDGKEFPNPTEFDPQHFLNKDGTFRKSDFFMPFSAGKRICAGEGLARMELFMFLTSILQNFKLKPLMDPQDIDIKPHLSGIGNIPQPYRLCVVPR</sequence>
<evidence type="ECO:0000256" key="12">
    <source>
        <dbReference type="ARBA" id="ARBA00023033"/>
    </source>
</evidence>
<gene>
    <name evidence="16" type="primary">LOC100562097</name>
</gene>
<dbReference type="Gene3D" id="1.10.630.10">
    <property type="entry name" value="Cytochrome P450"/>
    <property type="match status" value="1"/>
</dbReference>
<dbReference type="InterPro" id="IPR002401">
    <property type="entry name" value="Cyt_P450_E_grp-I"/>
</dbReference>
<dbReference type="Bgee" id="ENSACAG00000023926">
    <property type="expression patterns" value="Expressed in kidney and 2 other cell types or tissues"/>
</dbReference>
<evidence type="ECO:0000256" key="11">
    <source>
        <dbReference type="ARBA" id="ARBA00023004"/>
    </source>
</evidence>
<dbReference type="GO" id="GO:0005737">
    <property type="term" value="C:cytoplasm"/>
    <property type="evidence" value="ECO:0000318"/>
    <property type="project" value="GO_Central"/>
</dbReference>
<dbReference type="STRING" id="28377.ENSACAP00000020020"/>
<dbReference type="Proteomes" id="UP000001646">
    <property type="component" value="Unplaced"/>
</dbReference>
<comment type="similarity">
    <text evidence="4 15">Belongs to the cytochrome P450 family.</text>
</comment>
<organism evidence="16 17">
    <name type="scientific">Anolis carolinensis</name>
    <name type="common">Green anole</name>
    <name type="synonym">American chameleon</name>
    <dbReference type="NCBI Taxonomy" id="28377"/>
    <lineage>
        <taxon>Eukaryota</taxon>
        <taxon>Metazoa</taxon>
        <taxon>Chordata</taxon>
        <taxon>Craniata</taxon>
        <taxon>Vertebrata</taxon>
        <taxon>Euteleostomi</taxon>
        <taxon>Lepidosauria</taxon>
        <taxon>Squamata</taxon>
        <taxon>Bifurcata</taxon>
        <taxon>Unidentata</taxon>
        <taxon>Episquamata</taxon>
        <taxon>Toxicofera</taxon>
        <taxon>Iguania</taxon>
        <taxon>Dactyloidae</taxon>
        <taxon>Anolis</taxon>
    </lineage>
</organism>
<evidence type="ECO:0000256" key="2">
    <source>
        <dbReference type="ARBA" id="ARBA00004174"/>
    </source>
</evidence>
<evidence type="ECO:0000256" key="8">
    <source>
        <dbReference type="ARBA" id="ARBA00022824"/>
    </source>
</evidence>
<keyword evidence="10 15" id="KW-0560">Oxidoreductase</keyword>
<keyword evidence="8" id="KW-0256">Endoplasmic reticulum</keyword>
<dbReference type="Ensembl" id="ENSACAT00000025106.3">
    <property type="protein sequence ID" value="ENSACAP00000020020.2"/>
    <property type="gene ID" value="ENSACAG00000027231.2"/>
</dbReference>
<dbReference type="InterPro" id="IPR036396">
    <property type="entry name" value="Cyt_P450_sf"/>
</dbReference>
<dbReference type="CDD" id="cd20665">
    <property type="entry name" value="CYP2C-like"/>
    <property type="match status" value="1"/>
</dbReference>
<dbReference type="InParanoid" id="H9GTD1"/>
<dbReference type="InterPro" id="IPR001128">
    <property type="entry name" value="Cyt_P450"/>
</dbReference>
<evidence type="ECO:0000256" key="15">
    <source>
        <dbReference type="RuleBase" id="RU000461"/>
    </source>
</evidence>
<dbReference type="PANTHER" id="PTHR24300">
    <property type="entry name" value="CYTOCHROME P450 508A4-RELATED"/>
    <property type="match status" value="1"/>
</dbReference>
<reference evidence="16" key="3">
    <citation type="submission" date="2025-09" db="UniProtKB">
        <authorList>
            <consortium name="Ensembl"/>
        </authorList>
    </citation>
    <scope>IDENTIFICATION</scope>
</reference>
<dbReference type="GO" id="GO:0020037">
    <property type="term" value="F:heme binding"/>
    <property type="evidence" value="ECO:0000318"/>
    <property type="project" value="GO_Central"/>
</dbReference>
<comment type="subcellular location">
    <subcellularLocation>
        <location evidence="3">Endoplasmic reticulum membrane</location>
        <topology evidence="3">Peripheral membrane protein</topology>
    </subcellularLocation>
    <subcellularLocation>
        <location evidence="2">Microsome membrane</location>
        <topology evidence="2">Peripheral membrane protein</topology>
    </subcellularLocation>
</comment>
<evidence type="ECO:0000256" key="5">
    <source>
        <dbReference type="ARBA" id="ARBA00012109"/>
    </source>
</evidence>
<dbReference type="eggNOG" id="KOG0156">
    <property type="taxonomic scope" value="Eukaryota"/>
</dbReference>
<accession>H9GTD1</accession>
<dbReference type="AlphaFoldDB" id="H9GTD1"/>
<reference evidence="16" key="1">
    <citation type="submission" date="2009-12" db="EMBL/GenBank/DDBJ databases">
        <title>The Genome Sequence of Anolis carolinensis (Green Anole Lizard).</title>
        <authorList>
            <consortium name="The Genome Sequencing Platform"/>
            <person name="Di Palma F."/>
            <person name="Alfoldi J."/>
            <person name="Heiman D."/>
            <person name="Young S."/>
            <person name="Grabherr M."/>
            <person name="Johnson J."/>
            <person name="Lander E.S."/>
            <person name="Lindblad-Toh K."/>
        </authorList>
    </citation>
    <scope>NUCLEOTIDE SEQUENCE [LARGE SCALE GENOMIC DNA]</scope>
    <source>
        <strain evidence="16">JBL SC #1</strain>
    </source>
</reference>
<evidence type="ECO:0000256" key="14">
    <source>
        <dbReference type="PIRSR" id="PIRSR602401-1"/>
    </source>
</evidence>
<dbReference type="EC" id="1.14.14.1" evidence="5"/>
<comment type="cofactor">
    <cofactor evidence="1 14">
        <name>heme</name>
        <dbReference type="ChEBI" id="CHEBI:30413"/>
    </cofactor>
</comment>
<dbReference type="GeneTree" id="ENSGT00940000155736"/>
<proteinExistence type="inferred from homology"/>
<keyword evidence="6 14" id="KW-0349">Heme</keyword>
<protein>
    <recommendedName>
        <fullName evidence="5">unspecific monooxygenase</fullName>
        <ecNumber evidence="5">1.14.14.1</ecNumber>
    </recommendedName>
</protein>
<evidence type="ECO:0000256" key="3">
    <source>
        <dbReference type="ARBA" id="ARBA00004406"/>
    </source>
</evidence>
<dbReference type="InterPro" id="IPR050182">
    <property type="entry name" value="Cytochrome_P450_fam2"/>
</dbReference>
<dbReference type="GO" id="GO:0019373">
    <property type="term" value="P:epoxygenase P450 pathway"/>
    <property type="evidence" value="ECO:0000318"/>
    <property type="project" value="GO_Central"/>
</dbReference>
<dbReference type="GO" id="GO:0008392">
    <property type="term" value="F:arachidonate epoxygenase activity"/>
    <property type="evidence" value="ECO:0000318"/>
    <property type="project" value="GO_Central"/>
</dbReference>
<dbReference type="FunFam" id="1.10.630.10:FF:000001">
    <property type="entry name" value="Cytochrome P450, family 2"/>
    <property type="match status" value="1"/>
</dbReference>
<keyword evidence="12 15" id="KW-0503">Monooxygenase</keyword>
<keyword evidence="13" id="KW-0472">Membrane</keyword>
<evidence type="ECO:0000256" key="13">
    <source>
        <dbReference type="ARBA" id="ARBA00023136"/>
    </source>
</evidence>
<evidence type="ECO:0000256" key="7">
    <source>
        <dbReference type="ARBA" id="ARBA00022723"/>
    </source>
</evidence>
<dbReference type="HOGENOM" id="CLU_001570_22_3_1"/>
<evidence type="ECO:0000256" key="4">
    <source>
        <dbReference type="ARBA" id="ARBA00010617"/>
    </source>
</evidence>
<keyword evidence="7 14" id="KW-0479">Metal-binding</keyword>
<reference evidence="16" key="2">
    <citation type="submission" date="2025-08" db="UniProtKB">
        <authorList>
            <consortium name="Ensembl"/>
        </authorList>
    </citation>
    <scope>IDENTIFICATION</scope>
</reference>
<dbReference type="InterPro" id="IPR017972">
    <property type="entry name" value="Cyt_P450_CS"/>
</dbReference>
<keyword evidence="11 14" id="KW-0408">Iron</keyword>
<evidence type="ECO:0000313" key="16">
    <source>
        <dbReference type="Ensembl" id="ENSACAP00000020020.2"/>
    </source>
</evidence>
<dbReference type="GO" id="GO:0016712">
    <property type="term" value="F:oxidoreductase activity, acting on paired donors, with incorporation or reduction of molecular oxygen, reduced flavin or flavoprotein as one donor, and incorporation of one atom of oxygen"/>
    <property type="evidence" value="ECO:0000318"/>
    <property type="project" value="GO_Central"/>
</dbReference>
<dbReference type="PROSITE" id="PS00086">
    <property type="entry name" value="CYTOCHROME_P450"/>
    <property type="match status" value="1"/>
</dbReference>
<dbReference type="SUPFAM" id="SSF48264">
    <property type="entry name" value="Cytochrome P450"/>
    <property type="match status" value="1"/>
</dbReference>
<dbReference type="PANTHER" id="PTHR24300:SF356">
    <property type="entry name" value="CYTOCHROME P450 2E1"/>
    <property type="match status" value="1"/>
</dbReference>
<dbReference type="PRINTS" id="PR00463">
    <property type="entry name" value="EP450I"/>
</dbReference>
<dbReference type="Pfam" id="PF00067">
    <property type="entry name" value="p450"/>
    <property type="match status" value="1"/>
</dbReference>
<evidence type="ECO:0000256" key="10">
    <source>
        <dbReference type="ARBA" id="ARBA00023002"/>
    </source>
</evidence>
<evidence type="ECO:0000256" key="1">
    <source>
        <dbReference type="ARBA" id="ARBA00001971"/>
    </source>
</evidence>
<evidence type="ECO:0000256" key="9">
    <source>
        <dbReference type="ARBA" id="ARBA00022848"/>
    </source>
</evidence>
<evidence type="ECO:0000256" key="6">
    <source>
        <dbReference type="ARBA" id="ARBA00022617"/>
    </source>
</evidence>
<evidence type="ECO:0000313" key="17">
    <source>
        <dbReference type="Proteomes" id="UP000001646"/>
    </source>
</evidence>
<dbReference type="PRINTS" id="PR00385">
    <property type="entry name" value="P450"/>
</dbReference>
<keyword evidence="9" id="KW-0492">Microsome</keyword>
<dbReference type="GO" id="GO:0005789">
    <property type="term" value="C:endoplasmic reticulum membrane"/>
    <property type="evidence" value="ECO:0007669"/>
    <property type="project" value="UniProtKB-SubCell"/>
</dbReference>
<feature type="binding site" description="axial binding residue" evidence="14">
    <location>
        <position position="524"/>
    </location>
    <ligand>
        <name>heme</name>
        <dbReference type="ChEBI" id="CHEBI:30413"/>
    </ligand>
    <ligandPart>
        <name>Fe</name>
        <dbReference type="ChEBI" id="CHEBI:18248"/>
    </ligandPart>
</feature>
<keyword evidence="17" id="KW-1185">Reference proteome</keyword>
<dbReference type="GO" id="GO:0005506">
    <property type="term" value="F:iron ion binding"/>
    <property type="evidence" value="ECO:0007669"/>
    <property type="project" value="InterPro"/>
</dbReference>
<name>H9GTD1_ANOCA</name>
<dbReference type="GO" id="GO:0006805">
    <property type="term" value="P:xenobiotic metabolic process"/>
    <property type="evidence" value="ECO:0000318"/>
    <property type="project" value="GO_Central"/>
</dbReference>